<evidence type="ECO:0000256" key="1">
    <source>
        <dbReference type="SAM" id="MobiDB-lite"/>
    </source>
</evidence>
<feature type="region of interest" description="Disordered" evidence="1">
    <location>
        <begin position="488"/>
        <end position="571"/>
    </location>
</feature>
<evidence type="ECO:0000313" key="2">
    <source>
        <dbReference type="EMBL" id="QMI57835.1"/>
    </source>
</evidence>
<evidence type="ECO:0000313" key="3">
    <source>
        <dbReference type="Proteomes" id="UP001162005"/>
    </source>
</evidence>
<accession>A0A7D6WRY9</accession>
<feature type="compositionally biased region" description="Basic and acidic residues" evidence="1">
    <location>
        <begin position="488"/>
        <end position="503"/>
    </location>
</feature>
<dbReference type="EMBL" id="MT247759">
    <property type="protein sequence ID" value="QMI57835.1"/>
    <property type="molecule type" value="Genomic_DNA"/>
</dbReference>
<proteinExistence type="predicted"/>
<dbReference type="KEGG" id="vg:80541677"/>
<keyword evidence="3" id="KW-1185">Reference proteome</keyword>
<organism evidence="2 3">
    <name type="scientific">Chestnut teal chaphamaparvovirus 2</name>
    <dbReference type="NCBI Taxonomy" id="2759404"/>
    <lineage>
        <taxon>Viruses</taxon>
        <taxon>Monodnaviria</taxon>
        <taxon>Shotokuvirae</taxon>
        <taxon>Cossaviricota</taxon>
        <taxon>Quintoviricetes</taxon>
        <taxon>Piccovirales</taxon>
        <taxon>Parvoviridae</taxon>
        <taxon>Hamaparvovirinae</taxon>
        <taxon>Chaphamaparvovirus</taxon>
        <taxon>Chaphamaparvovirus anseriform2</taxon>
    </lineage>
</organism>
<dbReference type="GeneID" id="80541677"/>
<sequence length="571" mass="65123">MNLFQTKTMAEDFSITNVYCAYVENLPMLYPPDDIGIVWTKGGKGRDLTTGWQVIPNFLWSHVCTPKQWANMIINYEAYHVDSIKATLFNPVPITTNIAIQRTNLFAAFNNCTYCWGYTDDLYETSWYPWNELASSEQLNLAFKEGVHYGGSYGEMGTETGGGTVGPGPGGGTGGDATYKWSRYRFPQYFWQRPYHRTPNPNSWGQGECGAGVFFPGTYTGQPASPDTLQEPSGIFWDPLNRPDHIMELRAGKNSMSYIWNCNDCDSHIWYNLDLLASWAPWTPTGPFCGGNRPNTFKYSYIDDPDKLTTHGLAMANSNPSTPNDTEPDWWDYTIPDYSQMPIVPSAWWWQEISKSIAENEKDLTAGSNSMTKIDKFYPGTEYEQYKYPPCQWFTKGIPLFDQADNLIRTTTQVSCKITINLKVKKRRSALYAPTWGPFAGRQLYRHNLKGQIYSPAVIRYRTGGARRTWQNVNRQTGGTASLVIADHPREDPYNRPYDRFPKDGSGGKPRTEDTSKHQKDTPEQEVAVTMDIDNQRVTFRRPQAPMRRRREQSPGRTLDIDMMTQLQQGP</sequence>
<name>A0A7D6WRY9_9VIRU</name>
<dbReference type="Proteomes" id="UP001162005">
    <property type="component" value="Segment"/>
</dbReference>
<dbReference type="RefSeq" id="YP_010802869.1">
    <property type="nucleotide sequence ID" value="NC_077063.1"/>
</dbReference>
<reference evidence="2" key="1">
    <citation type="journal article" date="2020" name="Sci">
        <title>Metagenomics characterisation of avian parvoviruses and picornaviruses from Australian wild ducks.</title>
        <authorList>
            <person name="Vibin J."/>
            <person name="Chamings A."/>
            <person name="Klaassen M."/>
            <person name="Bhatta T.R."/>
            <person name="Alexandersen S."/>
        </authorList>
    </citation>
    <scope>NUCLEOTIDE SEQUENCE</scope>
    <source>
        <strain evidence="2">CTCPaV2/CT08.18/12952-AU-2018</strain>
    </source>
</reference>
<protein>
    <submittedName>
        <fullName evidence="2">Capsid protein</fullName>
    </submittedName>
</protein>
<feature type="compositionally biased region" description="Basic and acidic residues" evidence="1">
    <location>
        <begin position="510"/>
        <end position="523"/>
    </location>
</feature>